<feature type="region of interest" description="Disordered" evidence="1">
    <location>
        <begin position="9"/>
        <end position="29"/>
    </location>
</feature>
<dbReference type="GO" id="GO:0006508">
    <property type="term" value="P:proteolysis"/>
    <property type="evidence" value="ECO:0007669"/>
    <property type="project" value="InterPro"/>
</dbReference>
<dbReference type="PANTHER" id="PTHR34385">
    <property type="entry name" value="D-ALANYL-D-ALANINE CARBOXYPEPTIDASE"/>
    <property type="match status" value="1"/>
</dbReference>
<dbReference type="InterPro" id="IPR058193">
    <property type="entry name" value="VanY/YodJ_core_dom"/>
</dbReference>
<organism evidence="4 5">
    <name type="scientific">Enorma phocaeensis</name>
    <dbReference type="NCBI Taxonomy" id="1871019"/>
    <lineage>
        <taxon>Bacteria</taxon>
        <taxon>Bacillati</taxon>
        <taxon>Actinomycetota</taxon>
        <taxon>Coriobacteriia</taxon>
        <taxon>Coriobacteriales</taxon>
        <taxon>Coriobacteriaceae</taxon>
        <taxon>Enorma</taxon>
    </lineage>
</organism>
<keyword evidence="2" id="KW-0812">Transmembrane</keyword>
<dbReference type="CDD" id="cd14852">
    <property type="entry name" value="LD-carboxypeptidase"/>
    <property type="match status" value="1"/>
</dbReference>
<dbReference type="InterPro" id="IPR052179">
    <property type="entry name" value="DD-CPase-like"/>
</dbReference>
<evidence type="ECO:0000259" key="3">
    <source>
        <dbReference type="Pfam" id="PF02557"/>
    </source>
</evidence>
<reference evidence="4" key="1">
    <citation type="journal article" date="2021" name="PeerJ">
        <title>Extensive microbial diversity within the chicken gut microbiome revealed by metagenomics and culture.</title>
        <authorList>
            <person name="Gilroy R."/>
            <person name="Ravi A."/>
            <person name="Getino M."/>
            <person name="Pursley I."/>
            <person name="Horton D.L."/>
            <person name="Alikhan N.F."/>
            <person name="Baker D."/>
            <person name="Gharbi K."/>
            <person name="Hall N."/>
            <person name="Watson M."/>
            <person name="Adriaenssens E.M."/>
            <person name="Foster-Nyarko E."/>
            <person name="Jarju S."/>
            <person name="Secka A."/>
            <person name="Antonio M."/>
            <person name="Oren A."/>
            <person name="Chaudhuri R.R."/>
            <person name="La Ragione R."/>
            <person name="Hildebrand F."/>
            <person name="Pallen M.J."/>
        </authorList>
    </citation>
    <scope>NUCLEOTIDE SEQUENCE</scope>
    <source>
        <strain evidence="4">ChiHjej13B12-9602</strain>
    </source>
</reference>
<name>A0A921IXU8_9ACTN</name>
<accession>A0A921IXU8</accession>
<sequence>MCTTMRHLRAARTSAHAPAPCLAPGTARRRRRRRRPRLLTLLVLLILVLFSGAIYLLASSADGIRAHGGRPLGAPGEDGWQLTLVNDTHPLPSDFSVDTVEMPGGEEVDRRIAEPLSELLDACEQAGYQPFIRSGFRTRAEQEQILAERVQAYRDEGYGPLEAQAAARAWVAEPGTSEHELCLAVDINEENGDQDMYSWLAEHAHEYGFILRYPPEKQSITGVAHEQWHFRYVGVDAATDIWQRGITLEEYLA</sequence>
<dbReference type="PANTHER" id="PTHR34385:SF1">
    <property type="entry name" value="PEPTIDOGLYCAN L-ALANYL-D-GLUTAMATE ENDOPEPTIDASE CWLK"/>
    <property type="match status" value="1"/>
</dbReference>
<keyword evidence="2" id="KW-1133">Transmembrane helix</keyword>
<feature type="domain" description="D-alanyl-D-alanine carboxypeptidase-like core" evidence="3">
    <location>
        <begin position="107"/>
        <end position="234"/>
    </location>
</feature>
<proteinExistence type="predicted"/>
<keyword evidence="2" id="KW-0472">Membrane</keyword>
<dbReference type="RefSeq" id="WP_273191176.1">
    <property type="nucleotide sequence ID" value="NZ_DYUZ01000034.1"/>
</dbReference>
<protein>
    <submittedName>
        <fullName evidence="4">M15 family metallopeptidase</fullName>
    </submittedName>
</protein>
<dbReference type="Proteomes" id="UP000753256">
    <property type="component" value="Unassembled WGS sequence"/>
</dbReference>
<dbReference type="AlphaFoldDB" id="A0A921IXU8"/>
<dbReference type="Gene3D" id="3.30.1380.10">
    <property type="match status" value="1"/>
</dbReference>
<feature type="transmembrane region" description="Helical" evidence="2">
    <location>
        <begin position="38"/>
        <end position="58"/>
    </location>
</feature>
<dbReference type="Pfam" id="PF02557">
    <property type="entry name" value="VanY"/>
    <property type="match status" value="1"/>
</dbReference>
<evidence type="ECO:0000256" key="1">
    <source>
        <dbReference type="SAM" id="MobiDB-lite"/>
    </source>
</evidence>
<dbReference type="InterPro" id="IPR003709">
    <property type="entry name" value="VanY-like_core_dom"/>
</dbReference>
<gene>
    <name evidence="4" type="ORF">K8V70_09385</name>
</gene>
<evidence type="ECO:0000313" key="4">
    <source>
        <dbReference type="EMBL" id="HJG38047.1"/>
    </source>
</evidence>
<dbReference type="GO" id="GO:0008233">
    <property type="term" value="F:peptidase activity"/>
    <property type="evidence" value="ECO:0007669"/>
    <property type="project" value="InterPro"/>
</dbReference>
<dbReference type="InterPro" id="IPR009045">
    <property type="entry name" value="Zn_M74/Hedgehog-like"/>
</dbReference>
<reference evidence="4" key="2">
    <citation type="submission" date="2021-09" db="EMBL/GenBank/DDBJ databases">
        <authorList>
            <person name="Gilroy R."/>
        </authorList>
    </citation>
    <scope>NUCLEOTIDE SEQUENCE</scope>
    <source>
        <strain evidence="4">ChiHjej13B12-9602</strain>
    </source>
</reference>
<evidence type="ECO:0000313" key="5">
    <source>
        <dbReference type="Proteomes" id="UP000753256"/>
    </source>
</evidence>
<evidence type="ECO:0000256" key="2">
    <source>
        <dbReference type="SAM" id="Phobius"/>
    </source>
</evidence>
<dbReference type="EMBL" id="DYUZ01000034">
    <property type="protein sequence ID" value="HJG38047.1"/>
    <property type="molecule type" value="Genomic_DNA"/>
</dbReference>
<comment type="caution">
    <text evidence="4">The sequence shown here is derived from an EMBL/GenBank/DDBJ whole genome shotgun (WGS) entry which is preliminary data.</text>
</comment>
<dbReference type="SUPFAM" id="SSF55166">
    <property type="entry name" value="Hedgehog/DD-peptidase"/>
    <property type="match status" value="1"/>
</dbReference>